<evidence type="ECO:0000313" key="2">
    <source>
        <dbReference type="Proteomes" id="UP000821865"/>
    </source>
</evidence>
<accession>A0ACB8E2P7</accession>
<dbReference type="EMBL" id="CM023470">
    <property type="protein sequence ID" value="KAH7980866.1"/>
    <property type="molecule type" value="Genomic_DNA"/>
</dbReference>
<name>A0ACB8E2P7_DERSI</name>
<keyword evidence="2" id="KW-1185">Reference proteome</keyword>
<protein>
    <submittedName>
        <fullName evidence="1">Uncharacterized protein</fullName>
    </submittedName>
</protein>
<sequence length="232" mass="24957">MEKRLEVSKEGSKMRASHATPARQSSVSRRPGYNAAPPVGPRTWSGPGVGGAKDTPRPGARARVRHFLAARKGARFPSAPSSAEDARQQLIGGVVRNHLGRPTDPDQTCPLPGRGGGRRLAARVPSSASGSFGTDAPPRRRARTDARAPPTPTGYLPAWGPRPPPHLWITEPPQRWIVRRSRTPTVVCVCACSAGHDNHLQATAFPREANSVTVELSKLLYLEEEARDVTLA</sequence>
<organism evidence="1 2">
    <name type="scientific">Dermacentor silvarum</name>
    <name type="common">Tick</name>
    <dbReference type="NCBI Taxonomy" id="543639"/>
    <lineage>
        <taxon>Eukaryota</taxon>
        <taxon>Metazoa</taxon>
        <taxon>Ecdysozoa</taxon>
        <taxon>Arthropoda</taxon>
        <taxon>Chelicerata</taxon>
        <taxon>Arachnida</taxon>
        <taxon>Acari</taxon>
        <taxon>Parasitiformes</taxon>
        <taxon>Ixodida</taxon>
        <taxon>Ixodoidea</taxon>
        <taxon>Ixodidae</taxon>
        <taxon>Rhipicephalinae</taxon>
        <taxon>Dermacentor</taxon>
    </lineage>
</organism>
<reference evidence="1" key="1">
    <citation type="submission" date="2020-05" db="EMBL/GenBank/DDBJ databases">
        <title>Large-scale comparative analyses of tick genomes elucidate their genetic diversity and vector capacities.</title>
        <authorList>
            <person name="Jia N."/>
            <person name="Wang J."/>
            <person name="Shi W."/>
            <person name="Du L."/>
            <person name="Sun Y."/>
            <person name="Zhan W."/>
            <person name="Jiang J."/>
            <person name="Wang Q."/>
            <person name="Zhang B."/>
            <person name="Ji P."/>
            <person name="Sakyi L.B."/>
            <person name="Cui X."/>
            <person name="Yuan T."/>
            <person name="Jiang B."/>
            <person name="Yang W."/>
            <person name="Lam T.T.-Y."/>
            <person name="Chang Q."/>
            <person name="Ding S."/>
            <person name="Wang X."/>
            <person name="Zhu J."/>
            <person name="Ruan X."/>
            <person name="Zhao L."/>
            <person name="Wei J."/>
            <person name="Que T."/>
            <person name="Du C."/>
            <person name="Cheng J."/>
            <person name="Dai P."/>
            <person name="Han X."/>
            <person name="Huang E."/>
            <person name="Gao Y."/>
            <person name="Liu J."/>
            <person name="Shao H."/>
            <person name="Ye R."/>
            <person name="Li L."/>
            <person name="Wei W."/>
            <person name="Wang X."/>
            <person name="Wang C."/>
            <person name="Yang T."/>
            <person name="Huo Q."/>
            <person name="Li W."/>
            <person name="Guo W."/>
            <person name="Chen H."/>
            <person name="Zhou L."/>
            <person name="Ni X."/>
            <person name="Tian J."/>
            <person name="Zhou Y."/>
            <person name="Sheng Y."/>
            <person name="Liu T."/>
            <person name="Pan Y."/>
            <person name="Xia L."/>
            <person name="Li J."/>
            <person name="Zhao F."/>
            <person name="Cao W."/>
        </authorList>
    </citation>
    <scope>NUCLEOTIDE SEQUENCE</scope>
    <source>
        <strain evidence="1">Dsil-2018</strain>
    </source>
</reference>
<comment type="caution">
    <text evidence="1">The sequence shown here is derived from an EMBL/GenBank/DDBJ whole genome shotgun (WGS) entry which is preliminary data.</text>
</comment>
<dbReference type="Proteomes" id="UP000821865">
    <property type="component" value="Chromosome 1"/>
</dbReference>
<gene>
    <name evidence="1" type="ORF">HPB49_019739</name>
</gene>
<evidence type="ECO:0000313" key="1">
    <source>
        <dbReference type="EMBL" id="KAH7980866.1"/>
    </source>
</evidence>
<proteinExistence type="predicted"/>